<evidence type="ECO:0000256" key="4">
    <source>
        <dbReference type="ARBA" id="ARBA00022670"/>
    </source>
</evidence>
<dbReference type="Proteomes" id="UP000663834">
    <property type="component" value="Unassembled WGS sequence"/>
</dbReference>
<feature type="domain" description="USP" evidence="13">
    <location>
        <begin position="109"/>
        <end position="396"/>
    </location>
</feature>
<reference evidence="14" key="1">
    <citation type="submission" date="2021-02" db="EMBL/GenBank/DDBJ databases">
        <authorList>
            <person name="Nowell W R."/>
        </authorList>
    </citation>
    <scope>NUCLEOTIDE SEQUENCE</scope>
</reference>
<protein>
    <recommendedName>
        <fullName evidence="8">Ubiquitin carboxyl-terminal hydrolase 36</fullName>
        <ecNumber evidence="3">3.4.19.12</ecNumber>
    </recommendedName>
    <alternativeName>
        <fullName evidence="11">Deubiquitinating enzyme 36</fullName>
    </alternativeName>
    <alternativeName>
        <fullName evidence="10">Protein scrawny</fullName>
    </alternativeName>
    <alternativeName>
        <fullName evidence="9">Ubiquitin thioesterase 36</fullName>
    </alternativeName>
    <alternativeName>
        <fullName evidence="12">Ubiquitin-specific-processing protease 36</fullName>
    </alternativeName>
</protein>
<dbReference type="GO" id="GO:0016579">
    <property type="term" value="P:protein deubiquitination"/>
    <property type="evidence" value="ECO:0007669"/>
    <property type="project" value="InterPro"/>
</dbReference>
<dbReference type="InterPro" id="IPR050164">
    <property type="entry name" value="Peptidase_C19"/>
</dbReference>
<dbReference type="Proteomes" id="UP000681720">
    <property type="component" value="Unassembled WGS sequence"/>
</dbReference>
<evidence type="ECO:0000256" key="1">
    <source>
        <dbReference type="ARBA" id="ARBA00000707"/>
    </source>
</evidence>
<dbReference type="EMBL" id="CAJNOW010005863">
    <property type="protein sequence ID" value="CAF1466469.1"/>
    <property type="molecule type" value="Genomic_DNA"/>
</dbReference>
<name>A0A814EVL2_9BILA</name>
<evidence type="ECO:0000256" key="3">
    <source>
        <dbReference type="ARBA" id="ARBA00012759"/>
    </source>
</evidence>
<dbReference type="EC" id="3.4.19.12" evidence="3"/>
<evidence type="ECO:0000256" key="2">
    <source>
        <dbReference type="ARBA" id="ARBA00009085"/>
    </source>
</evidence>
<sequence>MLFLNKFYIKIQNRAAAVLDALDEDDESLELIAHLHRLSIERIKKRLGCTKGNYFNVRSLNAIDDQEIVPNSTTTKRPSPCTTPKHVVNIFSPNKFVKEKWKSINIPGNGLSNDDQYGKSENICFINTIVQCLANTAHFVEWLLENCTPSQLMMANKFCSFCALYEVICDIHHELRNEYSSSDSTCATAKPIAQYLEQLLSAFRFGEQGDPSEFLVVLLGHLILCVKINKTVVDMNSSLQPIQQIFGLNIVSIIECKICSKTSSVDTWESILSLPISSYSDLSESLSAYFTIEDIKNGDLYSCSNCGKMPEKITLDGYSDETCRQSHKENENHSFIDKLNSVVVHLGEYATNGHVYAYVCSPDGYWYIADGELLTPVHLDLVLNHKDAYTLSYVKMLKRSLYLSDNETISSPTHSSSVIISSTPIVSL</sequence>
<proteinExistence type="inferred from homology"/>
<dbReference type="Pfam" id="PF00443">
    <property type="entry name" value="UCH"/>
    <property type="match status" value="1"/>
</dbReference>
<evidence type="ECO:0000256" key="11">
    <source>
        <dbReference type="ARBA" id="ARBA00042420"/>
    </source>
</evidence>
<evidence type="ECO:0000256" key="12">
    <source>
        <dbReference type="ARBA" id="ARBA00043009"/>
    </source>
</evidence>
<dbReference type="EMBL" id="CAJNOV010000067">
    <property type="protein sequence ID" value="CAF0973170.1"/>
    <property type="molecule type" value="Genomic_DNA"/>
</dbReference>
<evidence type="ECO:0000256" key="10">
    <source>
        <dbReference type="ARBA" id="ARBA00042154"/>
    </source>
</evidence>
<dbReference type="AlphaFoldDB" id="A0A814EVL2"/>
<dbReference type="Proteomes" id="UP000663855">
    <property type="component" value="Unassembled WGS sequence"/>
</dbReference>
<evidence type="ECO:0000256" key="6">
    <source>
        <dbReference type="ARBA" id="ARBA00022801"/>
    </source>
</evidence>
<organism evidence="14 18">
    <name type="scientific">Rotaria magnacalcarata</name>
    <dbReference type="NCBI Taxonomy" id="392030"/>
    <lineage>
        <taxon>Eukaryota</taxon>
        <taxon>Metazoa</taxon>
        <taxon>Spiralia</taxon>
        <taxon>Gnathifera</taxon>
        <taxon>Rotifera</taxon>
        <taxon>Eurotatoria</taxon>
        <taxon>Bdelloidea</taxon>
        <taxon>Philodinida</taxon>
        <taxon>Philodinidae</taxon>
        <taxon>Rotaria</taxon>
    </lineage>
</organism>
<evidence type="ECO:0000259" key="13">
    <source>
        <dbReference type="PROSITE" id="PS50235"/>
    </source>
</evidence>
<keyword evidence="4" id="KW-0645">Protease</keyword>
<evidence type="ECO:0000256" key="8">
    <source>
        <dbReference type="ARBA" id="ARBA00039432"/>
    </source>
</evidence>
<comment type="caution">
    <text evidence="14">The sequence shown here is derived from an EMBL/GenBank/DDBJ whole genome shotgun (WGS) entry which is preliminary data.</text>
</comment>
<dbReference type="SUPFAM" id="SSF54001">
    <property type="entry name" value="Cysteine proteinases"/>
    <property type="match status" value="1"/>
</dbReference>
<dbReference type="OrthoDB" id="420187at2759"/>
<dbReference type="GO" id="GO:0005634">
    <property type="term" value="C:nucleus"/>
    <property type="evidence" value="ECO:0007669"/>
    <property type="project" value="TreeGrafter"/>
</dbReference>
<comment type="catalytic activity">
    <reaction evidence="1">
        <text>Thiol-dependent hydrolysis of ester, thioester, amide, peptide and isopeptide bonds formed by the C-terminal Gly of ubiquitin (a 76-residue protein attached to proteins as an intracellular targeting signal).</text>
        <dbReference type="EC" id="3.4.19.12"/>
    </reaction>
</comment>
<evidence type="ECO:0000256" key="5">
    <source>
        <dbReference type="ARBA" id="ARBA00022786"/>
    </source>
</evidence>
<dbReference type="Proteomes" id="UP000681967">
    <property type="component" value="Unassembled WGS sequence"/>
</dbReference>
<dbReference type="PANTHER" id="PTHR24006">
    <property type="entry name" value="UBIQUITIN CARBOXYL-TERMINAL HYDROLASE"/>
    <property type="match status" value="1"/>
</dbReference>
<dbReference type="EMBL" id="CAJOBH010002279">
    <property type="protein sequence ID" value="CAF3898483.1"/>
    <property type="molecule type" value="Genomic_DNA"/>
</dbReference>
<dbReference type="PROSITE" id="PS50235">
    <property type="entry name" value="USP_3"/>
    <property type="match status" value="1"/>
</dbReference>
<evidence type="ECO:0000313" key="17">
    <source>
        <dbReference type="EMBL" id="CAF3949940.1"/>
    </source>
</evidence>
<dbReference type="GO" id="GO:0006508">
    <property type="term" value="P:proteolysis"/>
    <property type="evidence" value="ECO:0007669"/>
    <property type="project" value="UniProtKB-KW"/>
</dbReference>
<evidence type="ECO:0000256" key="7">
    <source>
        <dbReference type="ARBA" id="ARBA00022807"/>
    </source>
</evidence>
<evidence type="ECO:0000313" key="18">
    <source>
        <dbReference type="Proteomes" id="UP000663855"/>
    </source>
</evidence>
<accession>A0A814EVL2</accession>
<evidence type="ECO:0000256" key="9">
    <source>
        <dbReference type="ARBA" id="ARBA00041300"/>
    </source>
</evidence>
<dbReference type="PANTHER" id="PTHR24006:SF758">
    <property type="entry name" value="UBIQUITIN CARBOXYL-TERMINAL HYDROLASE 36"/>
    <property type="match status" value="1"/>
</dbReference>
<keyword evidence="7" id="KW-0788">Thiol protease</keyword>
<dbReference type="Gene3D" id="3.90.70.10">
    <property type="entry name" value="Cysteine proteinases"/>
    <property type="match status" value="1"/>
</dbReference>
<dbReference type="GO" id="GO:0005829">
    <property type="term" value="C:cytosol"/>
    <property type="evidence" value="ECO:0007669"/>
    <property type="project" value="TreeGrafter"/>
</dbReference>
<dbReference type="InterPro" id="IPR038765">
    <property type="entry name" value="Papain-like_cys_pep_sf"/>
</dbReference>
<keyword evidence="5" id="KW-0833">Ubl conjugation pathway</keyword>
<evidence type="ECO:0000313" key="15">
    <source>
        <dbReference type="EMBL" id="CAF1466469.1"/>
    </source>
</evidence>
<gene>
    <name evidence="16" type="ORF">BYL167_LOCUS8339</name>
    <name evidence="14" type="ORF">CJN711_LOCUS974</name>
    <name evidence="17" type="ORF">GIL414_LOCUS9039</name>
    <name evidence="15" type="ORF">KQP761_LOCUS12814</name>
</gene>
<dbReference type="EMBL" id="CAJOBJ010003017">
    <property type="protein sequence ID" value="CAF3949940.1"/>
    <property type="molecule type" value="Genomic_DNA"/>
</dbReference>
<dbReference type="InterPro" id="IPR028889">
    <property type="entry name" value="USP"/>
</dbReference>
<evidence type="ECO:0000313" key="16">
    <source>
        <dbReference type="EMBL" id="CAF3898483.1"/>
    </source>
</evidence>
<keyword evidence="6" id="KW-0378">Hydrolase</keyword>
<dbReference type="GO" id="GO:0004843">
    <property type="term" value="F:cysteine-type deubiquitinase activity"/>
    <property type="evidence" value="ECO:0007669"/>
    <property type="project" value="UniProtKB-EC"/>
</dbReference>
<evidence type="ECO:0000313" key="14">
    <source>
        <dbReference type="EMBL" id="CAF0973170.1"/>
    </source>
</evidence>
<comment type="similarity">
    <text evidence="2">Belongs to the peptidase C19 family.</text>
</comment>
<dbReference type="InterPro" id="IPR001394">
    <property type="entry name" value="Peptidase_C19_UCH"/>
</dbReference>